<feature type="compositionally biased region" description="Low complexity" evidence="5">
    <location>
        <begin position="479"/>
        <end position="488"/>
    </location>
</feature>
<feature type="compositionally biased region" description="Low complexity" evidence="5">
    <location>
        <begin position="445"/>
        <end position="459"/>
    </location>
</feature>
<evidence type="ECO:0000259" key="6">
    <source>
        <dbReference type="Pfam" id="PF09734"/>
    </source>
</evidence>
<feature type="region of interest" description="Disordered" evidence="5">
    <location>
        <begin position="432"/>
        <end position="460"/>
    </location>
</feature>
<gene>
    <name evidence="8" type="ORF">AYI68_g4612</name>
</gene>
<keyword evidence="2" id="KW-0238">DNA-binding</keyword>
<dbReference type="GO" id="GO:0000127">
    <property type="term" value="C:transcription factor TFIIIC complex"/>
    <property type="evidence" value="ECO:0007669"/>
    <property type="project" value="InterPro"/>
</dbReference>
<accession>A0A1R0GWK2</accession>
<dbReference type="Gene3D" id="3.30.200.160">
    <property type="entry name" value="TFIIIC, subcomplex tauA, subunit Sfc1, barrel domain"/>
    <property type="match status" value="1"/>
</dbReference>
<dbReference type="GO" id="GO:0001003">
    <property type="term" value="F:RNA polymerase III type 2 promoter sequence-specific DNA binding"/>
    <property type="evidence" value="ECO:0007669"/>
    <property type="project" value="TreeGrafter"/>
</dbReference>
<dbReference type="InterPro" id="IPR019136">
    <property type="entry name" value="TF_IIIC_su-5_HTH"/>
</dbReference>
<protein>
    <submittedName>
        <fullName evidence="8">General transcription factor 3C polypeptide 5</fullName>
    </submittedName>
</protein>
<dbReference type="EMBL" id="LSSL01002611">
    <property type="protein sequence ID" value="OLY81284.1"/>
    <property type="molecule type" value="Genomic_DNA"/>
</dbReference>
<dbReference type="GO" id="GO:0001002">
    <property type="term" value="F:RNA polymerase III type 1 promoter sequence-specific DNA binding"/>
    <property type="evidence" value="ECO:0007669"/>
    <property type="project" value="TreeGrafter"/>
</dbReference>
<dbReference type="InterPro" id="IPR041499">
    <property type="entry name" value="Tfc1/Sfc1_N"/>
</dbReference>
<dbReference type="OrthoDB" id="5598268at2759"/>
<keyword evidence="9" id="KW-1185">Reference proteome</keyword>
<dbReference type="PANTHER" id="PTHR13230">
    <property type="entry name" value="GENERAL TRANSCRIPTION FACTOR IIIC, POLYPEPTIDE 5"/>
    <property type="match status" value="1"/>
</dbReference>
<organism evidence="8 9">
    <name type="scientific">Smittium mucronatum</name>
    <dbReference type="NCBI Taxonomy" id="133383"/>
    <lineage>
        <taxon>Eukaryota</taxon>
        <taxon>Fungi</taxon>
        <taxon>Fungi incertae sedis</taxon>
        <taxon>Zoopagomycota</taxon>
        <taxon>Kickxellomycotina</taxon>
        <taxon>Harpellomycetes</taxon>
        <taxon>Harpellales</taxon>
        <taxon>Legeriomycetaceae</taxon>
        <taxon>Smittium</taxon>
    </lineage>
</organism>
<keyword evidence="4" id="KW-0539">Nucleus</keyword>
<feature type="domain" description="Transcription factor IIIC subunit 5 HTH" evidence="6">
    <location>
        <begin position="144"/>
        <end position="297"/>
    </location>
</feature>
<reference evidence="8 9" key="1">
    <citation type="journal article" date="2016" name="Mol. Biol. Evol.">
        <title>Genome-Wide Survey of Gut Fungi (Harpellales) Reveals the First Horizontally Transferred Ubiquitin Gene from a Mosquito Host.</title>
        <authorList>
            <person name="Wang Y."/>
            <person name="White M.M."/>
            <person name="Kvist S."/>
            <person name="Moncalvo J.M."/>
        </authorList>
    </citation>
    <scope>NUCLEOTIDE SEQUENCE [LARGE SCALE GENOMIC DNA]</scope>
    <source>
        <strain evidence="8 9">ALG-7-W6</strain>
    </source>
</reference>
<dbReference type="InterPro" id="IPR042536">
    <property type="entry name" value="TFIIIC_tauA_Sfc1"/>
</dbReference>
<evidence type="ECO:0000259" key="7">
    <source>
        <dbReference type="Pfam" id="PF17682"/>
    </source>
</evidence>
<evidence type="ECO:0000256" key="1">
    <source>
        <dbReference type="ARBA" id="ARBA00004123"/>
    </source>
</evidence>
<proteinExistence type="predicted"/>
<sequence>MASKKDDLLAERHKIPEKILYNVEYPGCVINIDKALKTLGGVDRIYESVSGKNKLPVELRYQPNSPSLIPLLGEPIPTSNVLIKVKRKLKKYKDGRIEEFEPNNNSWKVEIVGWVVKTIRFRVSDSIPELIDEFKNSWGEYSRIPFPVMTRNNFPLIYGFKQHSFTKEEMIKKGDILVPSVTIGSNIKKKYSIVRVMFEDVSPTSPITQLDSIRSYLNMDLFEFFKKKFDEKPVWTRNDLEKNYPPGIDFNIYQIRSCLSILGFYMDSGPWRDLWVKFGYDMRKTRDSYIYQQVNIRRKVYNKANIALQNPKKSDFFNTQEGDENYDANVISGTGKSSSDAMYLLENKNLIEAQEKFGIKLGTIMLSDVKIKKVVKILEHPRILLPECTRESGWIRPDILLFIKQQIKEKINEATDLDEAYVMASREISNNHSPMSFVRKGSHQSSSGRTNRNGSSSNSKARLHIEDVNKILRDSNGQDINDGYNSINDDSDISDF</sequence>
<comment type="subcellular location">
    <subcellularLocation>
        <location evidence="1">Nucleus</location>
    </subcellularLocation>
</comment>
<name>A0A1R0GWK2_9FUNG</name>
<feature type="domain" description="Transcription factor IIIC subunit Tfc1/Sfc1 triple barrel" evidence="7">
    <location>
        <begin position="22"/>
        <end position="122"/>
    </location>
</feature>
<dbReference type="Pfam" id="PF17682">
    <property type="entry name" value="Tau95_N"/>
    <property type="match status" value="1"/>
</dbReference>
<evidence type="ECO:0000256" key="5">
    <source>
        <dbReference type="SAM" id="MobiDB-lite"/>
    </source>
</evidence>
<dbReference type="PANTHER" id="PTHR13230:SF5">
    <property type="entry name" value="GENERAL TRANSCRIPTION FACTOR 3C POLYPEPTIDE 5"/>
    <property type="match status" value="1"/>
</dbReference>
<evidence type="ECO:0000256" key="3">
    <source>
        <dbReference type="ARBA" id="ARBA00023163"/>
    </source>
</evidence>
<dbReference type="InterPro" id="IPR040454">
    <property type="entry name" value="TF_IIIC_Tfc1/Sfc1"/>
</dbReference>
<keyword evidence="3" id="KW-0804">Transcription</keyword>
<dbReference type="AlphaFoldDB" id="A0A1R0GWK2"/>
<dbReference type="GO" id="GO:0006384">
    <property type="term" value="P:transcription initiation at RNA polymerase III promoter"/>
    <property type="evidence" value="ECO:0007669"/>
    <property type="project" value="InterPro"/>
</dbReference>
<dbReference type="STRING" id="133383.A0A1R0GWK2"/>
<dbReference type="Pfam" id="PF09734">
    <property type="entry name" value="Tau95"/>
    <property type="match status" value="1"/>
</dbReference>
<evidence type="ECO:0000256" key="2">
    <source>
        <dbReference type="ARBA" id="ARBA00023125"/>
    </source>
</evidence>
<evidence type="ECO:0000256" key="4">
    <source>
        <dbReference type="ARBA" id="ARBA00023242"/>
    </source>
</evidence>
<dbReference type="Proteomes" id="UP000187455">
    <property type="component" value="Unassembled WGS sequence"/>
</dbReference>
<feature type="region of interest" description="Disordered" evidence="5">
    <location>
        <begin position="474"/>
        <end position="496"/>
    </location>
</feature>
<comment type="caution">
    <text evidence="8">The sequence shown here is derived from an EMBL/GenBank/DDBJ whole genome shotgun (WGS) entry which is preliminary data.</text>
</comment>
<evidence type="ECO:0000313" key="9">
    <source>
        <dbReference type="Proteomes" id="UP000187455"/>
    </source>
</evidence>
<dbReference type="GO" id="GO:0005634">
    <property type="term" value="C:nucleus"/>
    <property type="evidence" value="ECO:0007669"/>
    <property type="project" value="UniProtKB-SubCell"/>
</dbReference>
<evidence type="ECO:0000313" key="8">
    <source>
        <dbReference type="EMBL" id="OLY81284.1"/>
    </source>
</evidence>